<protein>
    <recommendedName>
        <fullName evidence="4">Transmembrane protein</fullName>
    </recommendedName>
</protein>
<feature type="transmembrane region" description="Helical" evidence="1">
    <location>
        <begin position="100"/>
        <end position="124"/>
    </location>
</feature>
<dbReference type="AlphaFoldDB" id="A0A8H4QFK5"/>
<keyword evidence="3" id="KW-1185">Reference proteome</keyword>
<evidence type="ECO:0000313" key="2">
    <source>
        <dbReference type="EMBL" id="KAF4609502.1"/>
    </source>
</evidence>
<comment type="caution">
    <text evidence="2">The sequence shown here is derived from an EMBL/GenBank/DDBJ whole genome shotgun (WGS) entry which is preliminary data.</text>
</comment>
<evidence type="ECO:0000313" key="3">
    <source>
        <dbReference type="Proteomes" id="UP000521872"/>
    </source>
</evidence>
<evidence type="ECO:0008006" key="4">
    <source>
        <dbReference type="Google" id="ProtNLM"/>
    </source>
</evidence>
<feature type="transmembrane region" description="Helical" evidence="1">
    <location>
        <begin position="174"/>
        <end position="196"/>
    </location>
</feature>
<sequence length="234" mass="25928">MAPTVAEDTVPLMLQEKEESQFKENELRVVDIVVVQPTLAEEAPVKRCRAFIFRRVTYYWILVFSQFLQASLCVGTYAVIAAEKAKNKDIKTDRDAETGLLASGIYSFMAMIYAIVMLVSHYNGEKSKINAGRHVAFARTCLFMAGINFFFFYRRVLTASSRGQLGASHCVKEFFVPAAAVLLWVSFLAGGAAAFITKRAAKRALGTAMVQDPNHRVPAWTLATTDEVNGIQLA</sequence>
<dbReference type="Proteomes" id="UP000521872">
    <property type="component" value="Unassembled WGS sequence"/>
</dbReference>
<keyword evidence="1" id="KW-1133">Transmembrane helix</keyword>
<reference evidence="2 3" key="1">
    <citation type="submission" date="2019-12" db="EMBL/GenBank/DDBJ databases">
        <authorList>
            <person name="Floudas D."/>
            <person name="Bentzer J."/>
            <person name="Ahren D."/>
            <person name="Johansson T."/>
            <person name="Persson P."/>
            <person name="Tunlid A."/>
        </authorList>
    </citation>
    <scope>NUCLEOTIDE SEQUENCE [LARGE SCALE GENOMIC DNA]</scope>
    <source>
        <strain evidence="2 3">CBS 102.39</strain>
    </source>
</reference>
<proteinExistence type="predicted"/>
<accession>A0A8H4QFK5</accession>
<evidence type="ECO:0000256" key="1">
    <source>
        <dbReference type="SAM" id="Phobius"/>
    </source>
</evidence>
<gene>
    <name evidence="2" type="ORF">D9613_012282</name>
</gene>
<name>A0A8H4QFK5_9AGAR</name>
<dbReference type="EMBL" id="JAACJL010000061">
    <property type="protein sequence ID" value="KAF4609502.1"/>
    <property type="molecule type" value="Genomic_DNA"/>
</dbReference>
<organism evidence="2 3">
    <name type="scientific">Agrocybe pediades</name>
    <dbReference type="NCBI Taxonomy" id="84607"/>
    <lineage>
        <taxon>Eukaryota</taxon>
        <taxon>Fungi</taxon>
        <taxon>Dikarya</taxon>
        <taxon>Basidiomycota</taxon>
        <taxon>Agaricomycotina</taxon>
        <taxon>Agaricomycetes</taxon>
        <taxon>Agaricomycetidae</taxon>
        <taxon>Agaricales</taxon>
        <taxon>Agaricineae</taxon>
        <taxon>Strophariaceae</taxon>
        <taxon>Agrocybe</taxon>
    </lineage>
</organism>
<keyword evidence="1" id="KW-0812">Transmembrane</keyword>
<feature type="transmembrane region" description="Helical" evidence="1">
    <location>
        <begin position="136"/>
        <end position="154"/>
    </location>
</feature>
<feature type="transmembrane region" description="Helical" evidence="1">
    <location>
        <begin position="56"/>
        <end position="80"/>
    </location>
</feature>
<keyword evidence="1" id="KW-0472">Membrane</keyword>